<dbReference type="GO" id="GO:0004145">
    <property type="term" value="F:diamine N-acetyltransferase activity"/>
    <property type="evidence" value="ECO:0007669"/>
    <property type="project" value="UniProtKB-EC"/>
</dbReference>
<feature type="domain" description="N-acetyltransferase" evidence="1">
    <location>
        <begin position="6"/>
        <end position="165"/>
    </location>
</feature>
<dbReference type="RefSeq" id="WP_069328404.1">
    <property type="nucleotide sequence ID" value="NZ_MDER01000051.1"/>
</dbReference>
<keyword evidence="3" id="KW-1185">Reference proteome</keyword>
<keyword evidence="2" id="KW-0808">Transferase</keyword>
<comment type="caution">
    <text evidence="2">The sequence shown here is derived from an EMBL/GenBank/DDBJ whole genome shotgun (WGS) entry which is preliminary data.</text>
</comment>
<evidence type="ECO:0000313" key="2">
    <source>
        <dbReference type="EMBL" id="ODP27547.1"/>
    </source>
</evidence>
<dbReference type="Pfam" id="PF00583">
    <property type="entry name" value="Acetyltransf_1"/>
    <property type="match status" value="1"/>
</dbReference>
<organism evidence="2 3">
    <name type="scientific">Paenibacillus nuruki</name>
    <dbReference type="NCBI Taxonomy" id="1886670"/>
    <lineage>
        <taxon>Bacteria</taxon>
        <taxon>Bacillati</taxon>
        <taxon>Bacillota</taxon>
        <taxon>Bacilli</taxon>
        <taxon>Bacillales</taxon>
        <taxon>Paenibacillaceae</taxon>
        <taxon>Paenibacillus</taxon>
    </lineage>
</organism>
<dbReference type="AlphaFoldDB" id="A0A1E3L166"/>
<accession>A0A1E3L166</accession>
<dbReference type="SUPFAM" id="SSF55729">
    <property type="entry name" value="Acyl-CoA N-acyltransferases (Nat)"/>
    <property type="match status" value="1"/>
</dbReference>
<gene>
    <name evidence="2" type="ORF">PTI45_03002</name>
</gene>
<dbReference type="InterPro" id="IPR016181">
    <property type="entry name" value="Acyl_CoA_acyltransferase"/>
</dbReference>
<reference evidence="2 3" key="1">
    <citation type="submission" date="2016-08" db="EMBL/GenBank/DDBJ databases">
        <title>Genome sequencing of Paenibacillus sp. TI45-13ar, isolated from Korean traditional nuruk.</title>
        <authorList>
            <person name="Kim S.-J."/>
        </authorList>
    </citation>
    <scope>NUCLEOTIDE SEQUENCE [LARGE SCALE GENOMIC DNA]</scope>
    <source>
        <strain evidence="2 3">TI45-13ar</strain>
    </source>
</reference>
<evidence type="ECO:0000313" key="3">
    <source>
        <dbReference type="Proteomes" id="UP000094578"/>
    </source>
</evidence>
<dbReference type="PROSITE" id="PS51186">
    <property type="entry name" value="GNAT"/>
    <property type="match status" value="1"/>
</dbReference>
<keyword evidence="2" id="KW-0012">Acyltransferase</keyword>
<dbReference type="STRING" id="1886670.PTI45_03002"/>
<dbReference type="EC" id="2.3.1.57" evidence="2"/>
<dbReference type="CDD" id="cd04301">
    <property type="entry name" value="NAT_SF"/>
    <property type="match status" value="1"/>
</dbReference>
<sequence>MSISAVQLAYYRSEYREELASFDLPEEQLQFTALPLQSLEIALTDPQRYPIVIQAQQQVVGFFVLHTGDGILSYCDYTDATPSKVMLIRALLIDSKHQGKGYARTAMELLPAWVRQQFPQIHELILVVNERNQAAQRTYTVAGFEDLGHRPIGPAGLQRMMHYFL</sequence>
<dbReference type="InterPro" id="IPR000182">
    <property type="entry name" value="GNAT_dom"/>
</dbReference>
<proteinExistence type="predicted"/>
<dbReference type="EMBL" id="MDER01000051">
    <property type="protein sequence ID" value="ODP27547.1"/>
    <property type="molecule type" value="Genomic_DNA"/>
</dbReference>
<dbReference type="Proteomes" id="UP000094578">
    <property type="component" value="Unassembled WGS sequence"/>
</dbReference>
<protein>
    <submittedName>
        <fullName evidence="2">Diamine N-acetyltransferase</fullName>
        <ecNumber evidence="2">2.3.1.57</ecNumber>
    </submittedName>
</protein>
<evidence type="ECO:0000259" key="1">
    <source>
        <dbReference type="PROSITE" id="PS51186"/>
    </source>
</evidence>
<name>A0A1E3L166_9BACL</name>
<dbReference type="Gene3D" id="3.40.630.30">
    <property type="match status" value="1"/>
</dbReference>